<keyword evidence="2" id="KW-1185">Reference proteome</keyword>
<reference evidence="1" key="1">
    <citation type="submission" date="2022-04" db="EMBL/GenBank/DDBJ databases">
        <title>A functionally conserved STORR gene fusion in Papaver species that diverged 16.8 million years ago.</title>
        <authorList>
            <person name="Catania T."/>
        </authorList>
    </citation>
    <scope>NUCLEOTIDE SEQUENCE</scope>
    <source>
        <strain evidence="1">S-188037</strain>
    </source>
</reference>
<accession>A0AAD4XKX1</accession>
<evidence type="ECO:0000313" key="2">
    <source>
        <dbReference type="Proteomes" id="UP001202328"/>
    </source>
</evidence>
<gene>
    <name evidence="1" type="ORF">MKW98_023626</name>
</gene>
<evidence type="ECO:0000313" key="1">
    <source>
        <dbReference type="EMBL" id="KAI3928025.1"/>
    </source>
</evidence>
<dbReference type="AlphaFoldDB" id="A0AAD4XKX1"/>
<name>A0AAD4XKX1_9MAGN</name>
<feature type="non-terminal residue" evidence="1">
    <location>
        <position position="111"/>
    </location>
</feature>
<protein>
    <submittedName>
        <fullName evidence="1">Uncharacterized protein</fullName>
    </submittedName>
</protein>
<organism evidence="1 2">
    <name type="scientific">Papaver atlanticum</name>
    <dbReference type="NCBI Taxonomy" id="357466"/>
    <lineage>
        <taxon>Eukaryota</taxon>
        <taxon>Viridiplantae</taxon>
        <taxon>Streptophyta</taxon>
        <taxon>Embryophyta</taxon>
        <taxon>Tracheophyta</taxon>
        <taxon>Spermatophyta</taxon>
        <taxon>Magnoliopsida</taxon>
        <taxon>Ranunculales</taxon>
        <taxon>Papaveraceae</taxon>
        <taxon>Papaveroideae</taxon>
        <taxon>Papaver</taxon>
    </lineage>
</organism>
<dbReference type="Proteomes" id="UP001202328">
    <property type="component" value="Unassembled WGS sequence"/>
</dbReference>
<sequence>GCLAILVVQWLNPLVPTAKEPAYWWFLVNSSQRGLTGRIAGGIKSSFRYAGSDENTSIEVRYPAVLFKQQLAACVEKIFGMIRDLSKKEMGHFLTLQPGTKSCARKCCEII</sequence>
<dbReference type="EMBL" id="JAJJMB010007708">
    <property type="protein sequence ID" value="KAI3928025.1"/>
    <property type="molecule type" value="Genomic_DNA"/>
</dbReference>
<comment type="caution">
    <text evidence="1">The sequence shown here is derived from an EMBL/GenBank/DDBJ whole genome shotgun (WGS) entry which is preliminary data.</text>
</comment>
<proteinExistence type="predicted"/>